<name>A0A3L7JED3_9HYPH</name>
<sequence length="180" mass="19448">MAITIRPFEASDIDAIAAIYGEHVRSGFGSYELQAPSVEEMRGRFDKLVNGNFPIRIACEADGTVVGYAYAGPYHGRPGWRFTVEDSVYIAADHMGKGIGNALLLDLIHVTQAGPWRQMIAVIGDSANNKASVALHKRHGFEMIGTLKDTGWKGEAWRDTAIMQLALSEGGITAPSDKVG</sequence>
<dbReference type="PANTHER" id="PTHR43072:SF8">
    <property type="entry name" value="ACYLTRANSFERASE FABY-RELATED"/>
    <property type="match status" value="1"/>
</dbReference>
<evidence type="ECO:0000313" key="2">
    <source>
        <dbReference type="EMBL" id="RLQ89127.1"/>
    </source>
</evidence>
<dbReference type="InterPro" id="IPR000182">
    <property type="entry name" value="GNAT_dom"/>
</dbReference>
<protein>
    <submittedName>
        <fullName evidence="2">N-acetyltransferase family protein</fullName>
    </submittedName>
</protein>
<proteinExistence type="predicted"/>
<keyword evidence="2" id="KW-0808">Transferase</keyword>
<evidence type="ECO:0000259" key="1">
    <source>
        <dbReference type="PROSITE" id="PS51186"/>
    </source>
</evidence>
<dbReference type="Pfam" id="PF13420">
    <property type="entry name" value="Acetyltransf_4"/>
    <property type="match status" value="1"/>
</dbReference>
<dbReference type="CDD" id="cd04301">
    <property type="entry name" value="NAT_SF"/>
    <property type="match status" value="1"/>
</dbReference>
<dbReference type="SUPFAM" id="SSF55729">
    <property type="entry name" value="Acyl-CoA N-acyltransferases (Nat)"/>
    <property type="match status" value="1"/>
</dbReference>
<evidence type="ECO:0000313" key="3">
    <source>
        <dbReference type="Proteomes" id="UP000281094"/>
    </source>
</evidence>
<organism evidence="2 3">
    <name type="scientific">Notoacmeibacter ruber</name>
    <dbReference type="NCBI Taxonomy" id="2670375"/>
    <lineage>
        <taxon>Bacteria</taxon>
        <taxon>Pseudomonadati</taxon>
        <taxon>Pseudomonadota</taxon>
        <taxon>Alphaproteobacteria</taxon>
        <taxon>Hyphomicrobiales</taxon>
        <taxon>Notoacmeibacteraceae</taxon>
        <taxon>Notoacmeibacter</taxon>
    </lineage>
</organism>
<keyword evidence="3" id="KW-1185">Reference proteome</keyword>
<accession>A0A3L7JED3</accession>
<dbReference type="RefSeq" id="WP_121646094.1">
    <property type="nucleotide sequence ID" value="NZ_RCWN01000001.1"/>
</dbReference>
<dbReference type="EMBL" id="RCWN01000001">
    <property type="protein sequence ID" value="RLQ89127.1"/>
    <property type="molecule type" value="Genomic_DNA"/>
</dbReference>
<reference evidence="2 3" key="1">
    <citation type="submission" date="2018-10" db="EMBL/GenBank/DDBJ databases">
        <title>Notoacmeibacter sp. M2BS9Y-3-1, whole genome shotgun sequence.</title>
        <authorList>
            <person name="Tuo L."/>
        </authorList>
    </citation>
    <scope>NUCLEOTIDE SEQUENCE [LARGE SCALE GENOMIC DNA]</scope>
    <source>
        <strain evidence="2 3">M2BS9Y-3-1</strain>
    </source>
</reference>
<dbReference type="PANTHER" id="PTHR43072">
    <property type="entry name" value="N-ACETYLTRANSFERASE"/>
    <property type="match status" value="1"/>
</dbReference>
<dbReference type="Proteomes" id="UP000281094">
    <property type="component" value="Unassembled WGS sequence"/>
</dbReference>
<dbReference type="PROSITE" id="PS51186">
    <property type="entry name" value="GNAT"/>
    <property type="match status" value="1"/>
</dbReference>
<comment type="caution">
    <text evidence="2">The sequence shown here is derived from an EMBL/GenBank/DDBJ whole genome shotgun (WGS) entry which is preliminary data.</text>
</comment>
<feature type="domain" description="N-acetyltransferase" evidence="1">
    <location>
        <begin position="3"/>
        <end position="168"/>
    </location>
</feature>
<gene>
    <name evidence="2" type="ORF">D8780_13630</name>
</gene>
<dbReference type="Gene3D" id="3.40.630.30">
    <property type="match status" value="1"/>
</dbReference>
<dbReference type="AlphaFoldDB" id="A0A3L7JED3"/>
<dbReference type="InterPro" id="IPR016181">
    <property type="entry name" value="Acyl_CoA_acyltransferase"/>
</dbReference>
<dbReference type="GO" id="GO:0016747">
    <property type="term" value="F:acyltransferase activity, transferring groups other than amino-acyl groups"/>
    <property type="evidence" value="ECO:0007669"/>
    <property type="project" value="InterPro"/>
</dbReference>